<dbReference type="EMBL" id="DXGG01000182">
    <property type="protein sequence ID" value="HIW87768.1"/>
    <property type="molecule type" value="Genomic_DNA"/>
</dbReference>
<reference evidence="7" key="1">
    <citation type="journal article" date="2021" name="PeerJ">
        <title>Extensive microbial diversity within the chicken gut microbiome revealed by metagenomics and culture.</title>
        <authorList>
            <person name="Gilroy R."/>
            <person name="Ravi A."/>
            <person name="Getino M."/>
            <person name="Pursley I."/>
            <person name="Horton D.L."/>
            <person name="Alikhan N.F."/>
            <person name="Baker D."/>
            <person name="Gharbi K."/>
            <person name="Hall N."/>
            <person name="Watson M."/>
            <person name="Adriaenssens E.M."/>
            <person name="Foster-Nyarko E."/>
            <person name="Jarju S."/>
            <person name="Secka A."/>
            <person name="Antonio M."/>
            <person name="Oren A."/>
            <person name="Chaudhuri R.R."/>
            <person name="La Ragione R."/>
            <person name="Hildebrand F."/>
            <person name="Pallen M.J."/>
        </authorList>
    </citation>
    <scope>NUCLEOTIDE SEQUENCE</scope>
    <source>
        <strain evidence="7">Gambia16-930</strain>
    </source>
</reference>
<keyword evidence="3" id="KW-0804">Transcription</keyword>
<dbReference type="Pfam" id="PF12833">
    <property type="entry name" value="HTH_18"/>
    <property type="match status" value="1"/>
</dbReference>
<reference evidence="7" key="2">
    <citation type="submission" date="2021-04" db="EMBL/GenBank/DDBJ databases">
        <authorList>
            <person name="Gilroy R."/>
        </authorList>
    </citation>
    <scope>NUCLEOTIDE SEQUENCE</scope>
    <source>
        <strain evidence="7">Gambia16-930</strain>
    </source>
</reference>
<dbReference type="InterPro" id="IPR009057">
    <property type="entry name" value="Homeodomain-like_sf"/>
</dbReference>
<sequence>MENALSFRKTAYSLSSESRKMLADSYVAQVFLAMDIYDSAKVYLDNAKALWDGMDSALREDMAYSAFLTVCNGLGIYYVTDKRDYEKAITCFYKGQQLAQVMEDYSNYAILGSNMVVTYFMRKDTSGLKYAQEIYRYGYELHNEYVRFTGSYVTALMYFLKGDMVNAGLYIEETMQDVDNLFDRMGVYRLYADILSMKGDVFKAEKYYKLALSCLDENSVTSAIAVYLSYGQFLVRENRNDEAAFYLQKGITLAESRNNRIYTYNLYELATQVWEELGDSDKALEMYRKFYTEISDINAIEQERAINNLMRKYEDEKHARELQLKELTIMKKNRELQLVLFIGIVVFAGAGVILIMYRNKNRMYTRIVRQYKEAIGREKMLRQQKYSKSSLTEDNGSELFARFIKLVDEHKVYHEKNLTRDRLAEMLDTNRTYLSRVVNEKTGMSILAYLNSRRIDEALEILSDAQNDIPLKAFVSDIGFSSITTFYKLFQEKVGMPPAKYRERIKYLSKTAIADVDK</sequence>
<dbReference type="PANTHER" id="PTHR43280:SF29">
    <property type="entry name" value="ARAC-FAMILY TRANSCRIPTIONAL REGULATOR"/>
    <property type="match status" value="1"/>
</dbReference>
<dbReference type="SUPFAM" id="SSF48452">
    <property type="entry name" value="TPR-like"/>
    <property type="match status" value="1"/>
</dbReference>
<comment type="caution">
    <text evidence="7">The sequence shown here is derived from an EMBL/GenBank/DDBJ whole genome shotgun (WGS) entry which is preliminary data.</text>
</comment>
<evidence type="ECO:0000313" key="7">
    <source>
        <dbReference type="EMBL" id="HIW87768.1"/>
    </source>
</evidence>
<evidence type="ECO:0000256" key="5">
    <source>
        <dbReference type="SAM" id="Phobius"/>
    </source>
</evidence>
<gene>
    <name evidence="7" type="ORF">IAC47_05780</name>
</gene>
<dbReference type="Gene3D" id="1.25.40.10">
    <property type="entry name" value="Tetratricopeptide repeat domain"/>
    <property type="match status" value="1"/>
</dbReference>
<evidence type="ECO:0000256" key="1">
    <source>
        <dbReference type="ARBA" id="ARBA00023015"/>
    </source>
</evidence>
<keyword evidence="5" id="KW-0472">Membrane</keyword>
<dbReference type="SUPFAM" id="SSF81901">
    <property type="entry name" value="HCP-like"/>
    <property type="match status" value="1"/>
</dbReference>
<dbReference type="PROSITE" id="PS01124">
    <property type="entry name" value="HTH_ARAC_FAMILY_2"/>
    <property type="match status" value="1"/>
</dbReference>
<keyword evidence="1" id="KW-0805">Transcription regulation</keyword>
<dbReference type="Proteomes" id="UP000824267">
    <property type="component" value="Unassembled WGS sequence"/>
</dbReference>
<dbReference type="SMART" id="SM00342">
    <property type="entry name" value="HTH_ARAC"/>
    <property type="match status" value="1"/>
</dbReference>
<name>A0A9D1RGN4_9BACT</name>
<evidence type="ECO:0000256" key="3">
    <source>
        <dbReference type="ARBA" id="ARBA00023163"/>
    </source>
</evidence>
<dbReference type="InterPro" id="IPR011990">
    <property type="entry name" value="TPR-like_helical_dom_sf"/>
</dbReference>
<evidence type="ECO:0000259" key="6">
    <source>
        <dbReference type="PROSITE" id="PS01124"/>
    </source>
</evidence>
<dbReference type="GO" id="GO:0003700">
    <property type="term" value="F:DNA-binding transcription factor activity"/>
    <property type="evidence" value="ECO:0007669"/>
    <property type="project" value="InterPro"/>
</dbReference>
<feature type="transmembrane region" description="Helical" evidence="5">
    <location>
        <begin position="338"/>
        <end position="357"/>
    </location>
</feature>
<keyword evidence="4" id="KW-0175">Coiled coil</keyword>
<keyword evidence="2" id="KW-0238">DNA-binding</keyword>
<dbReference type="PANTHER" id="PTHR43280">
    <property type="entry name" value="ARAC-FAMILY TRANSCRIPTIONAL REGULATOR"/>
    <property type="match status" value="1"/>
</dbReference>
<dbReference type="SUPFAM" id="SSF46689">
    <property type="entry name" value="Homeodomain-like"/>
    <property type="match status" value="1"/>
</dbReference>
<evidence type="ECO:0000313" key="8">
    <source>
        <dbReference type="Proteomes" id="UP000824267"/>
    </source>
</evidence>
<feature type="coiled-coil region" evidence="4">
    <location>
        <begin position="299"/>
        <end position="330"/>
    </location>
</feature>
<evidence type="ECO:0000256" key="2">
    <source>
        <dbReference type="ARBA" id="ARBA00023125"/>
    </source>
</evidence>
<keyword evidence="5" id="KW-1133">Transmembrane helix</keyword>
<proteinExistence type="predicted"/>
<feature type="domain" description="HTH araC/xylS-type" evidence="6">
    <location>
        <begin position="401"/>
        <end position="504"/>
    </location>
</feature>
<dbReference type="InterPro" id="IPR018060">
    <property type="entry name" value="HTH_AraC"/>
</dbReference>
<dbReference type="GO" id="GO:0043565">
    <property type="term" value="F:sequence-specific DNA binding"/>
    <property type="evidence" value="ECO:0007669"/>
    <property type="project" value="InterPro"/>
</dbReference>
<dbReference type="Gene3D" id="1.10.10.60">
    <property type="entry name" value="Homeodomain-like"/>
    <property type="match status" value="2"/>
</dbReference>
<dbReference type="AlphaFoldDB" id="A0A9D1RGN4"/>
<evidence type="ECO:0000256" key="4">
    <source>
        <dbReference type="SAM" id="Coils"/>
    </source>
</evidence>
<accession>A0A9D1RGN4</accession>
<keyword evidence="5" id="KW-0812">Transmembrane</keyword>
<organism evidence="7 8">
    <name type="scientific">Candidatus Onthomorpha intestinigallinarum</name>
    <dbReference type="NCBI Taxonomy" id="2840880"/>
    <lineage>
        <taxon>Bacteria</taxon>
        <taxon>Pseudomonadati</taxon>
        <taxon>Bacteroidota</taxon>
        <taxon>Bacteroidia</taxon>
        <taxon>Bacteroidales</taxon>
        <taxon>Candidatus Onthomorpha</taxon>
    </lineage>
</organism>
<protein>
    <submittedName>
        <fullName evidence="7">Helix-turn-helix domain-containing protein</fullName>
    </submittedName>
</protein>